<dbReference type="AlphaFoldDB" id="A0ABD2P675"/>
<keyword evidence="2" id="KW-1185">Reference proteome</keyword>
<gene>
    <name evidence="1" type="ORF">HHI36_000890</name>
</gene>
<organism evidence="1 2">
    <name type="scientific">Cryptolaemus montrouzieri</name>
    <dbReference type="NCBI Taxonomy" id="559131"/>
    <lineage>
        <taxon>Eukaryota</taxon>
        <taxon>Metazoa</taxon>
        <taxon>Ecdysozoa</taxon>
        <taxon>Arthropoda</taxon>
        <taxon>Hexapoda</taxon>
        <taxon>Insecta</taxon>
        <taxon>Pterygota</taxon>
        <taxon>Neoptera</taxon>
        <taxon>Endopterygota</taxon>
        <taxon>Coleoptera</taxon>
        <taxon>Polyphaga</taxon>
        <taxon>Cucujiformia</taxon>
        <taxon>Coccinelloidea</taxon>
        <taxon>Coccinellidae</taxon>
        <taxon>Scymninae</taxon>
        <taxon>Scymnini</taxon>
        <taxon>Cryptolaemus</taxon>
    </lineage>
</organism>
<dbReference type="EMBL" id="JABFTP020000185">
    <property type="protein sequence ID" value="KAL3286380.1"/>
    <property type="molecule type" value="Genomic_DNA"/>
</dbReference>
<evidence type="ECO:0000313" key="2">
    <source>
        <dbReference type="Proteomes" id="UP001516400"/>
    </source>
</evidence>
<accession>A0ABD2P675</accession>
<comment type="caution">
    <text evidence="1">The sequence shown here is derived from an EMBL/GenBank/DDBJ whole genome shotgun (WGS) entry which is preliminary data.</text>
</comment>
<evidence type="ECO:0000313" key="1">
    <source>
        <dbReference type="EMBL" id="KAL3286380.1"/>
    </source>
</evidence>
<proteinExistence type="predicted"/>
<protein>
    <submittedName>
        <fullName evidence="1">Uncharacterized protein</fullName>
    </submittedName>
</protein>
<sequence>MYKSFISVQAYRPNHDRQEQKNNIMLYGFREQTTHVPRKQRIAQENDQVNEIIRNIEPDASFQDIKTRRLGKFNAASDRPRPIKITLSNSHEIRDILKVSKRLKDWPLYSYVSLSSDKTPRQQKFFNNVKLELSRQKAEGMLV</sequence>
<reference evidence="1 2" key="1">
    <citation type="journal article" date="2021" name="BMC Biol.">
        <title>Horizontally acquired antibacterial genes associated with adaptive radiation of ladybird beetles.</title>
        <authorList>
            <person name="Li H.S."/>
            <person name="Tang X.F."/>
            <person name="Huang Y.H."/>
            <person name="Xu Z.Y."/>
            <person name="Chen M.L."/>
            <person name="Du X.Y."/>
            <person name="Qiu B.Y."/>
            <person name="Chen P.T."/>
            <person name="Zhang W."/>
            <person name="Slipinski A."/>
            <person name="Escalona H.E."/>
            <person name="Waterhouse R.M."/>
            <person name="Zwick A."/>
            <person name="Pang H."/>
        </authorList>
    </citation>
    <scope>NUCLEOTIDE SEQUENCE [LARGE SCALE GENOMIC DNA]</scope>
    <source>
        <strain evidence="1">SYSU2018</strain>
    </source>
</reference>
<dbReference type="Proteomes" id="UP001516400">
    <property type="component" value="Unassembled WGS sequence"/>
</dbReference>
<name>A0ABD2P675_9CUCU</name>